<dbReference type="Gene3D" id="3.40.50.720">
    <property type="entry name" value="NAD(P)-binding Rossmann-like Domain"/>
    <property type="match status" value="1"/>
</dbReference>
<accession>A0A914URQ4</accession>
<dbReference type="CDD" id="cd05327">
    <property type="entry name" value="retinol-DH_like_SDR_c_like"/>
    <property type="match status" value="1"/>
</dbReference>
<keyword evidence="3" id="KW-0560">Oxidoreductase</keyword>
<dbReference type="PANTHER" id="PTHR24320:SF282">
    <property type="entry name" value="WW DOMAIN-CONTAINING OXIDOREDUCTASE"/>
    <property type="match status" value="1"/>
</dbReference>
<evidence type="ECO:0000256" key="1">
    <source>
        <dbReference type="ARBA" id="ARBA00006484"/>
    </source>
</evidence>
<evidence type="ECO:0000313" key="4">
    <source>
        <dbReference type="Proteomes" id="UP000887566"/>
    </source>
</evidence>
<dbReference type="AlphaFoldDB" id="A0A914URQ4"/>
<protein>
    <submittedName>
        <fullName evidence="5">NAD(P)-binding protein</fullName>
    </submittedName>
</protein>
<reference evidence="5" key="1">
    <citation type="submission" date="2022-11" db="UniProtKB">
        <authorList>
            <consortium name="WormBaseParasite"/>
        </authorList>
    </citation>
    <scope>IDENTIFICATION</scope>
</reference>
<dbReference type="PRINTS" id="PR00081">
    <property type="entry name" value="GDHRDH"/>
</dbReference>
<dbReference type="SUPFAM" id="SSF51735">
    <property type="entry name" value="NAD(P)-binding Rossmann-fold domains"/>
    <property type="match status" value="1"/>
</dbReference>
<organism evidence="4 5">
    <name type="scientific">Plectus sambesii</name>
    <dbReference type="NCBI Taxonomy" id="2011161"/>
    <lineage>
        <taxon>Eukaryota</taxon>
        <taxon>Metazoa</taxon>
        <taxon>Ecdysozoa</taxon>
        <taxon>Nematoda</taxon>
        <taxon>Chromadorea</taxon>
        <taxon>Plectida</taxon>
        <taxon>Plectina</taxon>
        <taxon>Plectoidea</taxon>
        <taxon>Plectidae</taxon>
        <taxon>Plectus</taxon>
    </lineage>
</organism>
<dbReference type="WBParaSite" id="PSAMB.scaffold1206size34354.g11621.t1">
    <property type="protein sequence ID" value="PSAMB.scaffold1206size34354.g11621.t1"/>
    <property type="gene ID" value="PSAMB.scaffold1206size34354.g11621"/>
</dbReference>
<dbReference type="Proteomes" id="UP000887566">
    <property type="component" value="Unplaced"/>
</dbReference>
<evidence type="ECO:0000313" key="5">
    <source>
        <dbReference type="WBParaSite" id="PSAMB.scaffold1206size34354.g11621.t1"/>
    </source>
</evidence>
<dbReference type="InterPro" id="IPR036291">
    <property type="entry name" value="NAD(P)-bd_dom_sf"/>
</dbReference>
<name>A0A914URQ4_9BILA</name>
<keyword evidence="2" id="KW-0521">NADP</keyword>
<dbReference type="InterPro" id="IPR002347">
    <property type="entry name" value="SDR_fam"/>
</dbReference>
<comment type="similarity">
    <text evidence="1">Belongs to the short-chain dehydrogenases/reductases (SDR) family.</text>
</comment>
<keyword evidence="4" id="KW-1185">Reference proteome</keyword>
<dbReference type="Pfam" id="PF00106">
    <property type="entry name" value="adh_short"/>
    <property type="match status" value="1"/>
</dbReference>
<dbReference type="GO" id="GO:0016491">
    <property type="term" value="F:oxidoreductase activity"/>
    <property type="evidence" value="ECO:0007669"/>
    <property type="project" value="UniProtKB-KW"/>
</dbReference>
<proteinExistence type="inferred from homology"/>
<dbReference type="PANTHER" id="PTHR24320">
    <property type="entry name" value="RETINOL DEHYDROGENASE"/>
    <property type="match status" value="1"/>
</dbReference>
<evidence type="ECO:0000256" key="2">
    <source>
        <dbReference type="ARBA" id="ARBA00022857"/>
    </source>
</evidence>
<sequence>MSAPQPHAKSYSTCVTDNRAMAERTQQFTWRSTAEDVLKDIDLTGKTALITGTNSGIGIETARSLALHGAHVVMANRNIPASEKLRDEIIAEKPDAKVDILPIELSSLKSVKKAAEEYIAKGWPLHLLILNAGVAKPLVDSTEDDLEATYAVNHVAHFYLTQLLLPKLKQSAPSRVVIVSSDLHSSTKIDVSLPVGEKIKILTPVAGTKEPGMFSFYAYSKLCNVLFAFALHRKVHQNGVNVYVVHPGVIKTGLVRGSGFLGKVFQFFGTPFFRSIEQGAATTVYCAADPELANVSGKYFENCWDDEKKLQKSLARDEALQDALWKHTEEFLRKFESSKM</sequence>
<evidence type="ECO:0000256" key="3">
    <source>
        <dbReference type="ARBA" id="ARBA00023002"/>
    </source>
</evidence>